<protein>
    <submittedName>
        <fullName evidence="2">Uncharacterized protein</fullName>
    </submittedName>
</protein>
<evidence type="ECO:0000313" key="2">
    <source>
        <dbReference type="EMBL" id="PTB73282.1"/>
    </source>
</evidence>
<evidence type="ECO:0000256" key="1">
    <source>
        <dbReference type="SAM" id="MobiDB-lite"/>
    </source>
</evidence>
<dbReference type="AlphaFoldDB" id="A0A2T4BVE7"/>
<reference evidence="2 3" key="1">
    <citation type="submission" date="2016-07" db="EMBL/GenBank/DDBJ databases">
        <title>Multiple horizontal gene transfer events from other fungi enriched the ability of initially mycotrophic Trichoderma (Ascomycota) to feed on dead plant biomass.</title>
        <authorList>
            <consortium name="DOE Joint Genome Institute"/>
            <person name="Aerts A."/>
            <person name="Atanasova L."/>
            <person name="Chenthamara K."/>
            <person name="Zhang J."/>
            <person name="Grujic M."/>
            <person name="Henrissat B."/>
            <person name="Kuo A."/>
            <person name="Salamov A."/>
            <person name="Lipzen A."/>
            <person name="Labutti K."/>
            <person name="Barry K."/>
            <person name="Miao Y."/>
            <person name="Rahimi M.J."/>
            <person name="Shen Q."/>
            <person name="Grigoriev I.V."/>
            <person name="Kubicek C.P."/>
            <person name="Druzhinina I.S."/>
        </authorList>
    </citation>
    <scope>NUCLEOTIDE SEQUENCE [LARGE SCALE GENOMIC DNA]</scope>
    <source>
        <strain evidence="2 3">ATCC 18648</strain>
    </source>
</reference>
<accession>A0A2T4BVE7</accession>
<name>A0A2T4BVE7_TRILO</name>
<evidence type="ECO:0000313" key="3">
    <source>
        <dbReference type="Proteomes" id="UP000240760"/>
    </source>
</evidence>
<feature type="region of interest" description="Disordered" evidence="1">
    <location>
        <begin position="142"/>
        <end position="170"/>
    </location>
</feature>
<dbReference type="EMBL" id="KZ679139">
    <property type="protein sequence ID" value="PTB73282.1"/>
    <property type="molecule type" value="Genomic_DNA"/>
</dbReference>
<keyword evidence="3" id="KW-1185">Reference proteome</keyword>
<proteinExistence type="predicted"/>
<gene>
    <name evidence="2" type="ORF">M440DRAFT_1078031</name>
</gene>
<dbReference type="Proteomes" id="UP000240760">
    <property type="component" value="Unassembled WGS sequence"/>
</dbReference>
<organism evidence="2 3">
    <name type="scientific">Trichoderma longibrachiatum ATCC 18648</name>
    <dbReference type="NCBI Taxonomy" id="983965"/>
    <lineage>
        <taxon>Eukaryota</taxon>
        <taxon>Fungi</taxon>
        <taxon>Dikarya</taxon>
        <taxon>Ascomycota</taxon>
        <taxon>Pezizomycotina</taxon>
        <taxon>Sordariomycetes</taxon>
        <taxon>Hypocreomycetidae</taxon>
        <taxon>Hypocreales</taxon>
        <taxon>Hypocreaceae</taxon>
        <taxon>Trichoderma</taxon>
    </lineage>
</organism>
<sequence>MEERSAILWRCPLSPSQHPKPASQARILRDNCGRISSELLTASPWIASCMRALPASPPLATLEKRRGSLRRCLSLPGSKEAGKAARPAIGLRRVLAPLGDAGSRVNAAPRSWKIARRPGLEHEEDGPMTMAVGPWPTVHLSRNPPSPLILPNTRQRRSRPTRGPIWHCSG</sequence>